<dbReference type="OrthoDB" id="9802510at2"/>
<dbReference type="PANTHER" id="PTHR23026:SF123">
    <property type="entry name" value="NAD(P)H NITROREDUCTASE RV3131-RELATED"/>
    <property type="match status" value="1"/>
</dbReference>
<accession>D6SMR6</accession>
<dbReference type="PANTHER" id="PTHR23026">
    <property type="entry name" value="NADPH NITROREDUCTASE"/>
    <property type="match status" value="1"/>
</dbReference>
<evidence type="ECO:0000313" key="2">
    <source>
        <dbReference type="EMBL" id="EFI35977.1"/>
    </source>
</evidence>
<protein>
    <submittedName>
        <fullName evidence="2">Nitroreductase</fullName>
    </submittedName>
</protein>
<dbReference type="InterPro" id="IPR050627">
    <property type="entry name" value="Nitroreductase/BluB"/>
</dbReference>
<comment type="caution">
    <text evidence="2">The sequence shown here is derived from an EMBL/GenBank/DDBJ whole genome shotgun (WGS) entry which is preliminary data.</text>
</comment>
<dbReference type="GO" id="GO:0016491">
    <property type="term" value="F:oxidoreductase activity"/>
    <property type="evidence" value="ECO:0007669"/>
    <property type="project" value="InterPro"/>
</dbReference>
<dbReference type="AlphaFoldDB" id="D6SMR6"/>
<dbReference type="EMBL" id="ACJN02000001">
    <property type="protein sequence ID" value="EFI35977.1"/>
    <property type="molecule type" value="Genomic_DNA"/>
</dbReference>
<dbReference type="InterPro" id="IPR000415">
    <property type="entry name" value="Nitroreductase-like"/>
</dbReference>
<gene>
    <name evidence="2" type="ORF">Dthio_PD3419</name>
</gene>
<feature type="domain" description="Nitroreductase" evidence="1">
    <location>
        <begin position="63"/>
        <end position="148"/>
    </location>
</feature>
<dbReference type="InterPro" id="IPR029479">
    <property type="entry name" value="Nitroreductase"/>
</dbReference>
<evidence type="ECO:0000259" key="1">
    <source>
        <dbReference type="Pfam" id="PF00881"/>
    </source>
</evidence>
<name>D6SMR6_9BACT</name>
<feature type="domain" description="Nitroreductase" evidence="1">
    <location>
        <begin position="7"/>
        <end position="58"/>
    </location>
</feature>
<reference evidence="2" key="1">
    <citation type="submission" date="2010-05" db="EMBL/GenBank/DDBJ databases">
        <title>The draft genome of Desulfonatronospira thiodismutans ASO3-1.</title>
        <authorList>
            <consortium name="US DOE Joint Genome Institute (JGI-PGF)"/>
            <person name="Lucas S."/>
            <person name="Copeland A."/>
            <person name="Lapidus A."/>
            <person name="Cheng J.-F."/>
            <person name="Bruce D."/>
            <person name="Goodwin L."/>
            <person name="Pitluck S."/>
            <person name="Chertkov O."/>
            <person name="Brettin T."/>
            <person name="Detter J.C."/>
            <person name="Han C."/>
            <person name="Land M.L."/>
            <person name="Hauser L."/>
            <person name="Kyrpides N."/>
            <person name="Mikhailova N."/>
            <person name="Muyzer G."/>
            <person name="Woyke T."/>
        </authorList>
    </citation>
    <scope>NUCLEOTIDE SEQUENCE [LARGE SCALE GENOMIC DNA]</scope>
    <source>
        <strain evidence="2">ASO3-1</strain>
    </source>
</reference>
<dbReference type="Proteomes" id="UP000005496">
    <property type="component" value="Unassembled WGS sequence"/>
</dbReference>
<dbReference type="SUPFAM" id="SSF55469">
    <property type="entry name" value="FMN-dependent nitroreductase-like"/>
    <property type="match status" value="1"/>
</dbReference>
<sequence>MQVLETIYNRRSIRKFTQEDVSKEDVRRILDAGRWAPSGLNNQPWRFLVLARGDERKNGLEECTKYSHIVRAANVLITVFLDRQAKYHHEKDCQGAGACVQNMLLAAHALGLGAVWLGEIINQESQVHRVLCTDPEQLELMAVVALGHPDQKGSSQRRDLKELMLEEF</sequence>
<dbReference type="eggNOG" id="COG0778">
    <property type="taxonomic scope" value="Bacteria"/>
</dbReference>
<dbReference type="Gene3D" id="3.40.109.10">
    <property type="entry name" value="NADH Oxidase"/>
    <property type="match status" value="1"/>
</dbReference>
<dbReference type="CDD" id="cd02136">
    <property type="entry name" value="PnbA_NfnB-like"/>
    <property type="match status" value="1"/>
</dbReference>
<evidence type="ECO:0000313" key="3">
    <source>
        <dbReference type="Proteomes" id="UP000005496"/>
    </source>
</evidence>
<dbReference type="Pfam" id="PF00881">
    <property type="entry name" value="Nitroreductase"/>
    <property type="match status" value="2"/>
</dbReference>
<keyword evidence="3" id="KW-1185">Reference proteome</keyword>
<organism evidence="2 3">
    <name type="scientific">Desulfonatronospira thiodismutans ASO3-1</name>
    <dbReference type="NCBI Taxonomy" id="555779"/>
    <lineage>
        <taxon>Bacteria</taxon>
        <taxon>Pseudomonadati</taxon>
        <taxon>Thermodesulfobacteriota</taxon>
        <taxon>Desulfovibrionia</taxon>
        <taxon>Desulfovibrionales</taxon>
        <taxon>Desulfonatronovibrionaceae</taxon>
        <taxon>Desulfonatronospira</taxon>
    </lineage>
</organism>
<proteinExistence type="predicted"/>
<dbReference type="RefSeq" id="WP_008869105.1">
    <property type="nucleotide sequence ID" value="NZ_ACJN02000001.1"/>
</dbReference>